<proteinExistence type="predicted"/>
<reference evidence="2" key="1">
    <citation type="submission" date="2022-10" db="EMBL/GenBank/DDBJ databases">
        <title>The WGS of Solirubrobacter ginsenosidimutans DSM 21036.</title>
        <authorList>
            <person name="Jiang Z."/>
        </authorList>
    </citation>
    <scope>NUCLEOTIDE SEQUENCE</scope>
    <source>
        <strain evidence="2">DSM 21036</strain>
    </source>
</reference>
<comment type="caution">
    <text evidence="2">The sequence shown here is derived from an EMBL/GenBank/DDBJ whole genome shotgun (WGS) entry which is preliminary data.</text>
</comment>
<evidence type="ECO:0000256" key="1">
    <source>
        <dbReference type="SAM" id="Phobius"/>
    </source>
</evidence>
<evidence type="ECO:0000313" key="3">
    <source>
        <dbReference type="Proteomes" id="UP001149140"/>
    </source>
</evidence>
<organism evidence="2 3">
    <name type="scientific">Solirubrobacter ginsenosidimutans</name>
    <dbReference type="NCBI Taxonomy" id="490573"/>
    <lineage>
        <taxon>Bacteria</taxon>
        <taxon>Bacillati</taxon>
        <taxon>Actinomycetota</taxon>
        <taxon>Thermoleophilia</taxon>
        <taxon>Solirubrobacterales</taxon>
        <taxon>Solirubrobacteraceae</taxon>
        <taxon>Solirubrobacter</taxon>
    </lineage>
</organism>
<dbReference type="RefSeq" id="WP_270042798.1">
    <property type="nucleotide sequence ID" value="NZ_JAPDOD010000025.1"/>
</dbReference>
<name>A0A9X3MYM6_9ACTN</name>
<keyword evidence="1" id="KW-1133">Transmembrane helix</keyword>
<evidence type="ECO:0000313" key="2">
    <source>
        <dbReference type="EMBL" id="MDA0163552.1"/>
    </source>
</evidence>
<keyword evidence="1" id="KW-0472">Membrane</keyword>
<keyword evidence="1" id="KW-0812">Transmembrane</keyword>
<dbReference type="Proteomes" id="UP001149140">
    <property type="component" value="Unassembled WGS sequence"/>
</dbReference>
<accession>A0A9X3MYM6</accession>
<dbReference type="EMBL" id="JAPDOD010000025">
    <property type="protein sequence ID" value="MDA0163552.1"/>
    <property type="molecule type" value="Genomic_DNA"/>
</dbReference>
<feature type="transmembrane region" description="Helical" evidence="1">
    <location>
        <begin position="36"/>
        <end position="55"/>
    </location>
</feature>
<gene>
    <name evidence="2" type="ORF">OM076_24980</name>
</gene>
<dbReference type="AlphaFoldDB" id="A0A9X3MYM6"/>
<keyword evidence="3" id="KW-1185">Reference proteome</keyword>
<protein>
    <submittedName>
        <fullName evidence="2">Uncharacterized protein</fullName>
    </submittedName>
</protein>
<sequence>MGDLPPDLDRLGHALTHATERAVTRRHQAAHRRRRLIGCAVAAFCVFASMTPSHLGPADQPDFFALAIEPAGAAVRCDMPRGQHFHYIDACVDRHPAPQAAR</sequence>